<name>A0ABT6RLK4_9ACTN</name>
<evidence type="ECO:0000313" key="3">
    <source>
        <dbReference type="Proteomes" id="UP001224661"/>
    </source>
</evidence>
<accession>A0ABT6RLK4</accession>
<keyword evidence="3" id="KW-1185">Reference proteome</keyword>
<sequence length="93" mass="10571">MAHHHKPNRAVEGEPGTGQGRGMPRRPDERQLEQRTDRERRAAGLDGPVRLSADAQYEEVHAEIDHQVGRGELRAGHMTRKARDPYPPSRYGR</sequence>
<dbReference type="EMBL" id="JASCIR010000002">
    <property type="protein sequence ID" value="MDI3385306.1"/>
    <property type="molecule type" value="Genomic_DNA"/>
</dbReference>
<evidence type="ECO:0000256" key="1">
    <source>
        <dbReference type="SAM" id="MobiDB-lite"/>
    </source>
</evidence>
<evidence type="ECO:0000313" key="2">
    <source>
        <dbReference type="EMBL" id="MDI3385306.1"/>
    </source>
</evidence>
<dbReference type="RefSeq" id="WP_282510287.1">
    <property type="nucleotide sequence ID" value="NZ_JASCIR010000002.1"/>
</dbReference>
<dbReference type="Proteomes" id="UP001224661">
    <property type="component" value="Unassembled WGS sequence"/>
</dbReference>
<reference evidence="2 3" key="1">
    <citation type="submission" date="2023-05" db="EMBL/GenBank/DDBJ databases">
        <title>Draft genome sequence of Streptomyces sp. B-S-A8 isolated from a cave soil in Thailand.</title>
        <authorList>
            <person name="Chamroensaksri N."/>
            <person name="Muangham S."/>
        </authorList>
    </citation>
    <scope>NUCLEOTIDE SEQUENCE [LARGE SCALE GENOMIC DNA]</scope>
    <source>
        <strain evidence="2 3">B-S-A8</strain>
    </source>
</reference>
<comment type="caution">
    <text evidence="2">The sequence shown here is derived from an EMBL/GenBank/DDBJ whole genome shotgun (WGS) entry which is preliminary data.</text>
</comment>
<protein>
    <recommendedName>
        <fullName evidence="4">Plasmid stabilization protein</fullName>
    </recommendedName>
</protein>
<feature type="region of interest" description="Disordered" evidence="1">
    <location>
        <begin position="64"/>
        <end position="93"/>
    </location>
</feature>
<feature type="compositionally biased region" description="Basic and acidic residues" evidence="1">
    <location>
        <begin position="64"/>
        <end position="75"/>
    </location>
</feature>
<feature type="compositionally biased region" description="Basic and acidic residues" evidence="1">
    <location>
        <begin position="25"/>
        <end position="43"/>
    </location>
</feature>
<gene>
    <name evidence="2" type="ORF">QIS99_03615</name>
</gene>
<feature type="region of interest" description="Disordered" evidence="1">
    <location>
        <begin position="1"/>
        <end position="51"/>
    </location>
</feature>
<proteinExistence type="predicted"/>
<evidence type="ECO:0008006" key="4">
    <source>
        <dbReference type="Google" id="ProtNLM"/>
    </source>
</evidence>
<organism evidence="2 3">
    <name type="scientific">Streptomyces solicavernae</name>
    <dbReference type="NCBI Taxonomy" id="3043614"/>
    <lineage>
        <taxon>Bacteria</taxon>
        <taxon>Bacillati</taxon>
        <taxon>Actinomycetota</taxon>
        <taxon>Actinomycetes</taxon>
        <taxon>Kitasatosporales</taxon>
        <taxon>Streptomycetaceae</taxon>
        <taxon>Streptomyces</taxon>
    </lineage>
</organism>